<dbReference type="Proteomes" id="UP001301731">
    <property type="component" value="Chromosome"/>
</dbReference>
<name>A0ABZ0M2M4_9ACTN</name>
<dbReference type="RefSeq" id="WP_318108775.1">
    <property type="nucleotide sequence ID" value="NZ_CP137573.1"/>
</dbReference>
<dbReference type="InterPro" id="IPR039708">
    <property type="entry name" value="MT1774/Rv1733c-like"/>
</dbReference>
<keyword evidence="1" id="KW-0472">Membrane</keyword>
<organism evidence="2 3">
    <name type="scientific">Streptomyces solicathayae</name>
    <dbReference type="NCBI Taxonomy" id="3081768"/>
    <lineage>
        <taxon>Bacteria</taxon>
        <taxon>Bacillati</taxon>
        <taxon>Actinomycetota</taxon>
        <taxon>Actinomycetes</taxon>
        <taxon>Kitasatosporales</taxon>
        <taxon>Streptomycetaceae</taxon>
        <taxon>Streptomyces</taxon>
    </lineage>
</organism>
<sequence length="202" mass="21796">MRAATGLWRWRHNPLRRTTDLVEAWVACVAVLLLVLAAPALGLWAGVRADGSLQRAARTQQLERHPTTARVVREADAPARAVTNPDASGQHSVRTTVVARWTAPDGGPRTGEVSTLRRSPRAGDTFPIWTDGGGRPVTAPMPPDAARMHAVFAGLGAASFAAVLVEFVRRTVVRGLVRRRYAVLDRDWARSGPDWGRAGTGS</sequence>
<reference evidence="2 3" key="1">
    <citation type="submission" date="2023-10" db="EMBL/GenBank/DDBJ databases">
        <title>The genome sequence of Streptomyces sp. HUAS YS2.</title>
        <authorList>
            <person name="Mo P."/>
        </authorList>
    </citation>
    <scope>NUCLEOTIDE SEQUENCE [LARGE SCALE GENOMIC DNA]</scope>
    <source>
        <strain evidence="2 3">HUAS YS2</strain>
    </source>
</reference>
<proteinExistence type="predicted"/>
<evidence type="ECO:0000256" key="1">
    <source>
        <dbReference type="SAM" id="Phobius"/>
    </source>
</evidence>
<evidence type="ECO:0000313" key="2">
    <source>
        <dbReference type="EMBL" id="WOX25954.1"/>
    </source>
</evidence>
<gene>
    <name evidence="2" type="ORF">R2D22_33060</name>
</gene>
<feature type="transmembrane region" description="Helical" evidence="1">
    <location>
        <begin position="150"/>
        <end position="168"/>
    </location>
</feature>
<feature type="transmembrane region" description="Helical" evidence="1">
    <location>
        <begin position="21"/>
        <end position="45"/>
    </location>
</feature>
<evidence type="ECO:0000313" key="3">
    <source>
        <dbReference type="Proteomes" id="UP001301731"/>
    </source>
</evidence>
<keyword evidence="1" id="KW-1133">Transmembrane helix</keyword>
<evidence type="ECO:0008006" key="4">
    <source>
        <dbReference type="Google" id="ProtNLM"/>
    </source>
</evidence>
<keyword evidence="1" id="KW-0812">Transmembrane</keyword>
<protein>
    <recommendedName>
        <fullName evidence="4">Integral membrane protein</fullName>
    </recommendedName>
</protein>
<dbReference type="PANTHER" id="PTHR42305">
    <property type="entry name" value="MEMBRANE PROTEIN RV1733C-RELATED"/>
    <property type="match status" value="1"/>
</dbReference>
<keyword evidence="3" id="KW-1185">Reference proteome</keyword>
<dbReference type="EMBL" id="CP137573">
    <property type="protein sequence ID" value="WOX25954.1"/>
    <property type="molecule type" value="Genomic_DNA"/>
</dbReference>
<accession>A0ABZ0M2M4</accession>
<dbReference type="PANTHER" id="PTHR42305:SF1">
    <property type="entry name" value="MEMBRANE PROTEIN RV1733C-RELATED"/>
    <property type="match status" value="1"/>
</dbReference>